<dbReference type="EMBL" id="JAXQNO010000020">
    <property type="protein sequence ID" value="KAK4772204.1"/>
    <property type="molecule type" value="Genomic_DNA"/>
</dbReference>
<dbReference type="Proteomes" id="UP001346149">
    <property type="component" value="Unassembled WGS sequence"/>
</dbReference>
<keyword evidence="2" id="KW-1185">Reference proteome</keyword>
<organism evidence="1 2">
    <name type="scientific">Trapa natans</name>
    <name type="common">Water chestnut</name>
    <dbReference type="NCBI Taxonomy" id="22666"/>
    <lineage>
        <taxon>Eukaryota</taxon>
        <taxon>Viridiplantae</taxon>
        <taxon>Streptophyta</taxon>
        <taxon>Embryophyta</taxon>
        <taxon>Tracheophyta</taxon>
        <taxon>Spermatophyta</taxon>
        <taxon>Magnoliopsida</taxon>
        <taxon>eudicotyledons</taxon>
        <taxon>Gunneridae</taxon>
        <taxon>Pentapetalae</taxon>
        <taxon>rosids</taxon>
        <taxon>malvids</taxon>
        <taxon>Myrtales</taxon>
        <taxon>Lythraceae</taxon>
        <taxon>Trapa</taxon>
    </lineage>
</organism>
<reference evidence="1 2" key="1">
    <citation type="journal article" date="2023" name="Hortic Res">
        <title>Pangenome of water caltrop reveals structural variations and asymmetric subgenome divergence after allopolyploidization.</title>
        <authorList>
            <person name="Zhang X."/>
            <person name="Chen Y."/>
            <person name="Wang L."/>
            <person name="Yuan Y."/>
            <person name="Fang M."/>
            <person name="Shi L."/>
            <person name="Lu R."/>
            <person name="Comes H.P."/>
            <person name="Ma Y."/>
            <person name="Chen Y."/>
            <person name="Huang G."/>
            <person name="Zhou Y."/>
            <person name="Zheng Z."/>
            <person name="Qiu Y."/>
        </authorList>
    </citation>
    <scope>NUCLEOTIDE SEQUENCE [LARGE SCALE GENOMIC DNA]</scope>
    <source>
        <strain evidence="1">F231</strain>
    </source>
</reference>
<protein>
    <submittedName>
        <fullName evidence="1">Uncharacterized protein</fullName>
    </submittedName>
</protein>
<sequence length="134" mass="14895">MYAFTRPNRSLRLLESLDPIQKPPLSLQEASLSSSSSLEHSTRAAMKGSLWHFPTVLFFPSRKLRDLAGFCDVEGGGGRTRLRLAHEDEEDDEEEEREEEDCLSFLHLGVCFLGMPGSCSQENGIPKDTAGLPL</sequence>
<name>A0AAN7QMD3_TRANT</name>
<evidence type="ECO:0000313" key="1">
    <source>
        <dbReference type="EMBL" id="KAK4772204.1"/>
    </source>
</evidence>
<evidence type="ECO:0000313" key="2">
    <source>
        <dbReference type="Proteomes" id="UP001346149"/>
    </source>
</evidence>
<accession>A0AAN7QMD3</accession>
<gene>
    <name evidence="1" type="ORF">SAY86_013979</name>
</gene>
<dbReference type="AlphaFoldDB" id="A0AAN7QMD3"/>
<proteinExistence type="predicted"/>
<comment type="caution">
    <text evidence="1">The sequence shown here is derived from an EMBL/GenBank/DDBJ whole genome shotgun (WGS) entry which is preliminary data.</text>
</comment>